<accession>A0ABR1BD37</accession>
<feature type="region of interest" description="Disordered" evidence="1">
    <location>
        <begin position="86"/>
        <end position="108"/>
    </location>
</feature>
<comment type="caution">
    <text evidence="2">The sequence shown here is derived from an EMBL/GenBank/DDBJ whole genome shotgun (WGS) entry which is preliminary data.</text>
</comment>
<evidence type="ECO:0000256" key="1">
    <source>
        <dbReference type="SAM" id="MobiDB-lite"/>
    </source>
</evidence>
<feature type="compositionally biased region" description="Basic and acidic residues" evidence="1">
    <location>
        <begin position="26"/>
        <end position="57"/>
    </location>
</feature>
<organism evidence="2 3">
    <name type="scientific">Polyplax serrata</name>
    <name type="common">Common mouse louse</name>
    <dbReference type="NCBI Taxonomy" id="468196"/>
    <lineage>
        <taxon>Eukaryota</taxon>
        <taxon>Metazoa</taxon>
        <taxon>Ecdysozoa</taxon>
        <taxon>Arthropoda</taxon>
        <taxon>Hexapoda</taxon>
        <taxon>Insecta</taxon>
        <taxon>Pterygota</taxon>
        <taxon>Neoptera</taxon>
        <taxon>Paraneoptera</taxon>
        <taxon>Psocodea</taxon>
        <taxon>Troctomorpha</taxon>
        <taxon>Phthiraptera</taxon>
        <taxon>Anoplura</taxon>
        <taxon>Polyplacidae</taxon>
        <taxon>Polyplax</taxon>
    </lineage>
</organism>
<evidence type="ECO:0000313" key="2">
    <source>
        <dbReference type="EMBL" id="KAK6638321.1"/>
    </source>
</evidence>
<name>A0ABR1BD37_POLSC</name>
<dbReference type="EMBL" id="JAWJWF010000002">
    <property type="protein sequence ID" value="KAK6638321.1"/>
    <property type="molecule type" value="Genomic_DNA"/>
</dbReference>
<feature type="compositionally biased region" description="Basic residues" evidence="1">
    <location>
        <begin position="7"/>
        <end position="25"/>
    </location>
</feature>
<protein>
    <submittedName>
        <fullName evidence="2">Uncharacterized protein</fullName>
    </submittedName>
</protein>
<proteinExistence type="predicted"/>
<dbReference type="Proteomes" id="UP001359485">
    <property type="component" value="Unassembled WGS sequence"/>
</dbReference>
<evidence type="ECO:0000313" key="3">
    <source>
        <dbReference type="Proteomes" id="UP001359485"/>
    </source>
</evidence>
<sequence length="108" mass="12957">MLLPVSHKTKRRDMYRKTISTKRQKAREENRSNDRKWKVQTENGRRRSAKPDEEKFSLRQAVPNARVWAEENPGKLILKMRKNEKNGCAGEVRRLERKQKPEMRNGRK</sequence>
<gene>
    <name evidence="2" type="ORF">RUM44_008750</name>
</gene>
<reference evidence="2 3" key="1">
    <citation type="submission" date="2023-09" db="EMBL/GenBank/DDBJ databases">
        <title>Genomes of two closely related lineages of the louse Polyplax serrata with different host specificities.</title>
        <authorList>
            <person name="Martinu J."/>
            <person name="Tarabai H."/>
            <person name="Stefka J."/>
            <person name="Hypsa V."/>
        </authorList>
    </citation>
    <scope>NUCLEOTIDE SEQUENCE [LARGE SCALE GENOMIC DNA]</scope>
    <source>
        <strain evidence="2">98ZLc_SE</strain>
    </source>
</reference>
<keyword evidence="3" id="KW-1185">Reference proteome</keyword>
<feature type="region of interest" description="Disordered" evidence="1">
    <location>
        <begin position="1"/>
        <end position="58"/>
    </location>
</feature>